<reference evidence="2 3" key="1">
    <citation type="journal article" date="2016" name="Nat. Commun.">
        <title>Thousands of microbial genomes shed light on interconnected biogeochemical processes in an aquifer system.</title>
        <authorList>
            <person name="Anantharaman K."/>
            <person name="Brown C.T."/>
            <person name="Hug L.A."/>
            <person name="Sharon I."/>
            <person name="Castelle C.J."/>
            <person name="Probst A.J."/>
            <person name="Thomas B.C."/>
            <person name="Singh A."/>
            <person name="Wilkins M.J."/>
            <person name="Karaoz U."/>
            <person name="Brodie E.L."/>
            <person name="Williams K.H."/>
            <person name="Hubbard S.S."/>
            <person name="Banfield J.F."/>
        </authorList>
    </citation>
    <scope>NUCLEOTIDE SEQUENCE [LARGE SCALE GENOMIC DNA]</scope>
</reference>
<proteinExistence type="predicted"/>
<feature type="region of interest" description="Disordered" evidence="1">
    <location>
        <begin position="49"/>
        <end position="69"/>
    </location>
</feature>
<evidence type="ECO:0000313" key="2">
    <source>
        <dbReference type="EMBL" id="OGZ57026.1"/>
    </source>
</evidence>
<feature type="compositionally biased region" description="Basic and acidic residues" evidence="1">
    <location>
        <begin position="137"/>
        <end position="151"/>
    </location>
</feature>
<dbReference type="Proteomes" id="UP000177954">
    <property type="component" value="Unassembled WGS sequence"/>
</dbReference>
<sequence>MGQESITNESEELNKKDKLDAILSLFGSDAARDAFINTCKEYVAARKISLPGPDGENYSDRPKRYSPPQRAHLHNSIMDTLSRLAIQSKDLSPIQRDIFREMHDRNNAGEIIRAYVVAQEGKEDDEDIDEKQRRRGKMSDIAHFHSLGKEH</sequence>
<dbReference type="AlphaFoldDB" id="A0A1G2H3H1"/>
<protein>
    <submittedName>
        <fullName evidence="2">Uncharacterized protein</fullName>
    </submittedName>
</protein>
<accession>A0A1G2H3H1</accession>
<comment type="caution">
    <text evidence="2">The sequence shown here is derived from an EMBL/GenBank/DDBJ whole genome shotgun (WGS) entry which is preliminary data.</text>
</comment>
<feature type="region of interest" description="Disordered" evidence="1">
    <location>
        <begin position="120"/>
        <end position="151"/>
    </location>
</feature>
<dbReference type="STRING" id="1802129.A3J04_01270"/>
<name>A0A1G2H3H1_9BACT</name>
<dbReference type="EMBL" id="MHNZ01000003">
    <property type="protein sequence ID" value="OGZ57026.1"/>
    <property type="molecule type" value="Genomic_DNA"/>
</dbReference>
<evidence type="ECO:0000313" key="3">
    <source>
        <dbReference type="Proteomes" id="UP000177954"/>
    </source>
</evidence>
<gene>
    <name evidence="2" type="ORF">A3J04_01270</name>
</gene>
<evidence type="ECO:0000256" key="1">
    <source>
        <dbReference type="SAM" id="MobiDB-lite"/>
    </source>
</evidence>
<organism evidence="2 3">
    <name type="scientific">Candidatus Ryanbacteria bacterium RIFCSPLOWO2_02_FULL_47_14</name>
    <dbReference type="NCBI Taxonomy" id="1802129"/>
    <lineage>
        <taxon>Bacteria</taxon>
        <taxon>Candidatus Ryaniibacteriota</taxon>
    </lineage>
</organism>